<dbReference type="PANTHER" id="PTHR11469:SF1">
    <property type="entry name" value="GLUCOSE-6-PHOSPHATE ISOMERASE"/>
    <property type="match status" value="1"/>
</dbReference>
<evidence type="ECO:0000256" key="8">
    <source>
        <dbReference type="RuleBase" id="RU000612"/>
    </source>
</evidence>
<dbReference type="GO" id="GO:0048029">
    <property type="term" value="F:monosaccharide binding"/>
    <property type="evidence" value="ECO:0007669"/>
    <property type="project" value="TreeGrafter"/>
</dbReference>
<dbReference type="GO" id="GO:0097367">
    <property type="term" value="F:carbohydrate derivative binding"/>
    <property type="evidence" value="ECO:0007669"/>
    <property type="project" value="InterPro"/>
</dbReference>
<dbReference type="GO" id="GO:0006094">
    <property type="term" value="P:gluconeogenesis"/>
    <property type="evidence" value="ECO:0007669"/>
    <property type="project" value="UniProtKB-KW"/>
</dbReference>
<dbReference type="OrthoDB" id="5831190at2759"/>
<evidence type="ECO:0000256" key="2">
    <source>
        <dbReference type="ARBA" id="ARBA00006604"/>
    </source>
</evidence>
<keyword evidence="4 8" id="KW-0312">Gluconeogenesis</keyword>
<comment type="caution">
    <text evidence="10">The sequence shown here is derived from an EMBL/GenBank/DDBJ whole genome shotgun (WGS) entry which is preliminary data.</text>
</comment>
<dbReference type="SUPFAM" id="SSF53697">
    <property type="entry name" value="SIS domain"/>
    <property type="match status" value="1"/>
</dbReference>
<dbReference type="GO" id="GO:0051156">
    <property type="term" value="P:glucose 6-phosphate metabolic process"/>
    <property type="evidence" value="ECO:0007669"/>
    <property type="project" value="TreeGrafter"/>
</dbReference>
<feature type="region of interest" description="Disordered" evidence="9">
    <location>
        <begin position="32"/>
        <end position="68"/>
    </location>
</feature>
<dbReference type="Proteomes" id="UP001151529">
    <property type="component" value="Chromosome 2"/>
</dbReference>
<keyword evidence="11" id="KW-1185">Reference proteome</keyword>
<dbReference type="HAMAP" id="MF_00473">
    <property type="entry name" value="G6P_isomerase"/>
    <property type="match status" value="1"/>
</dbReference>
<dbReference type="InterPro" id="IPR001672">
    <property type="entry name" value="G6P_Isomerase"/>
</dbReference>
<name>A0A9Q0ZD94_SALVM</name>
<dbReference type="AlphaFoldDB" id="A0A9Q0ZD94"/>
<comment type="pathway">
    <text evidence="1 8">Carbohydrate degradation; glycolysis; D-glyceraldehyde 3-phosphate and glycerone phosphate from D-glucose: step 2/4.</text>
</comment>
<keyword evidence="6 8" id="KW-0413">Isomerase</keyword>
<dbReference type="EMBL" id="JAPFFL010000004">
    <property type="protein sequence ID" value="KAJ6730290.1"/>
    <property type="molecule type" value="Genomic_DNA"/>
</dbReference>
<dbReference type="PANTHER" id="PTHR11469">
    <property type="entry name" value="GLUCOSE-6-PHOSPHATE ISOMERASE"/>
    <property type="match status" value="1"/>
</dbReference>
<dbReference type="FunFam" id="3.40.50.10490:FF:000021">
    <property type="entry name" value="Glucose-6-phosphate isomerase"/>
    <property type="match status" value="1"/>
</dbReference>
<keyword evidence="5 8" id="KW-0324">Glycolysis</keyword>
<accession>A0A9Q0ZD94</accession>
<dbReference type="EC" id="5.3.1.9" evidence="3 8"/>
<organism evidence="10 11">
    <name type="scientific">Salix viminalis</name>
    <name type="common">Common osier</name>
    <name type="synonym">Basket willow</name>
    <dbReference type="NCBI Taxonomy" id="40686"/>
    <lineage>
        <taxon>Eukaryota</taxon>
        <taxon>Viridiplantae</taxon>
        <taxon>Streptophyta</taxon>
        <taxon>Embryophyta</taxon>
        <taxon>Tracheophyta</taxon>
        <taxon>Spermatophyta</taxon>
        <taxon>Magnoliopsida</taxon>
        <taxon>eudicotyledons</taxon>
        <taxon>Gunneridae</taxon>
        <taxon>Pentapetalae</taxon>
        <taxon>rosids</taxon>
        <taxon>fabids</taxon>
        <taxon>Malpighiales</taxon>
        <taxon>Salicaceae</taxon>
        <taxon>Saliceae</taxon>
        <taxon>Salix</taxon>
    </lineage>
</organism>
<reference evidence="10" key="1">
    <citation type="submission" date="2022-11" db="EMBL/GenBank/DDBJ databases">
        <authorList>
            <person name="Hyden B.L."/>
            <person name="Feng K."/>
            <person name="Yates T."/>
            <person name="Jawdy S."/>
            <person name="Smart L.B."/>
            <person name="Muchero W."/>
        </authorList>
    </citation>
    <scope>NUCLEOTIDE SEQUENCE</scope>
    <source>
        <tissue evidence="10">Shoot tip</tissue>
    </source>
</reference>
<dbReference type="InterPro" id="IPR046348">
    <property type="entry name" value="SIS_dom_sf"/>
</dbReference>
<dbReference type="InterPro" id="IPR035482">
    <property type="entry name" value="SIS_PGI_2"/>
</dbReference>
<evidence type="ECO:0000256" key="5">
    <source>
        <dbReference type="ARBA" id="ARBA00023152"/>
    </source>
</evidence>
<protein>
    <recommendedName>
        <fullName evidence="3 8">Glucose-6-phosphate isomerase</fullName>
        <ecNumber evidence="3 8">5.3.1.9</ecNumber>
    </recommendedName>
</protein>
<comment type="catalytic activity">
    <reaction evidence="7 8">
        <text>alpha-D-glucose 6-phosphate = beta-D-fructose 6-phosphate</text>
        <dbReference type="Rhea" id="RHEA:11816"/>
        <dbReference type="ChEBI" id="CHEBI:57634"/>
        <dbReference type="ChEBI" id="CHEBI:58225"/>
        <dbReference type="EC" id="5.3.1.9"/>
    </reaction>
</comment>
<evidence type="ECO:0000256" key="9">
    <source>
        <dbReference type="SAM" id="MobiDB-lite"/>
    </source>
</evidence>
<dbReference type="GO" id="GO:0005829">
    <property type="term" value="C:cytosol"/>
    <property type="evidence" value="ECO:0007669"/>
    <property type="project" value="TreeGrafter"/>
</dbReference>
<reference evidence="10" key="2">
    <citation type="journal article" date="2023" name="Int. J. Mol. Sci.">
        <title>De Novo Assembly and Annotation of 11 Diverse Shrub Willow (Salix) Genomes Reveals Novel Gene Organization in Sex-Linked Regions.</title>
        <authorList>
            <person name="Hyden B."/>
            <person name="Feng K."/>
            <person name="Yates T.B."/>
            <person name="Jawdy S."/>
            <person name="Cereghino C."/>
            <person name="Smart L.B."/>
            <person name="Muchero W."/>
        </authorList>
    </citation>
    <scope>NUCLEOTIDE SEQUENCE [LARGE SCALE GENOMIC DNA]</scope>
    <source>
        <tissue evidence="10">Shoot tip</tissue>
    </source>
</reference>
<evidence type="ECO:0000313" key="11">
    <source>
        <dbReference type="Proteomes" id="UP001151529"/>
    </source>
</evidence>
<dbReference type="InterPro" id="IPR035476">
    <property type="entry name" value="SIS_PGI_1"/>
</dbReference>
<proteinExistence type="inferred from homology"/>
<dbReference type="InterPro" id="IPR018189">
    <property type="entry name" value="Phosphoglucose_isomerase_CS"/>
</dbReference>
<dbReference type="Gene3D" id="3.40.50.10490">
    <property type="entry name" value="Glucose-6-phosphate isomerase like protein, domain 1"/>
    <property type="match status" value="2"/>
</dbReference>
<evidence type="ECO:0000256" key="3">
    <source>
        <dbReference type="ARBA" id="ARBA00011952"/>
    </source>
</evidence>
<gene>
    <name evidence="10" type="ORF">OIU85_021120</name>
</gene>
<sequence>MGDFSEHLLAALPAFSLVEKLQPLFILPPEKKKREEYSRTPLSKQLPPPNENPKNGSLSSLCSSSPSLNPKHSICKTTLNPPRLKTSLAYPARTLLTTTRTLLTPTRSIARDIPADLSKTNDNLPNKPKQLGLEKDPNSLWNRYVDWLYQHKELGLYLDVSRIGFTDEFVSEMEPRFQKAFKDMEELEKGSIANPDEGRMVGHYWLRNSSLAPKPILKTQIDKALDAVCDFADQVVSGKIKTPDGERFTQILSVGIGGSALGPQFVAEALAPDNPPLKIRFIDNTDPAGIDHQIAQLGPELASTLVIVISKSGGTPETRNGLLEVQKAFREAGLDFAKQGVAITQENSLLDNTARIEGWLARFPMFDWVGGRTSEMSAVGLLPAALQGIDIREMLAGAAVMDEENRTTVLRNNPAALLALCWYWASDGVGSKDMVVLPYKDSLLLFSRYLQQLVMESLGKELDLDGNRVNQGLAVYGNKGSTDQHAYIQQLREGVHNFFATFIEVLRDRPPGHDWELEPGVTCGDYLFGMLQGTRSALYANDRESITVTVQEVTPRSVGALIGLYERAVGIYASLVNINAYHQPGVEAGKKAAGEVLALQKRVLAVLNEASCKEPVEPLTIEEVADRCHAPEDIEMIYKIIAHMAANDRALIAEGSCGSPRSLKVFLGECNVDELFA</sequence>
<evidence type="ECO:0000256" key="7">
    <source>
        <dbReference type="ARBA" id="ARBA00029321"/>
    </source>
</evidence>
<dbReference type="PROSITE" id="PS00174">
    <property type="entry name" value="P_GLUCOSE_ISOMERASE_2"/>
    <property type="match status" value="1"/>
</dbReference>
<dbReference type="NCBIfam" id="NF010696">
    <property type="entry name" value="PRK14096.1"/>
    <property type="match status" value="1"/>
</dbReference>
<evidence type="ECO:0000256" key="1">
    <source>
        <dbReference type="ARBA" id="ARBA00004926"/>
    </source>
</evidence>
<dbReference type="CDD" id="cd05016">
    <property type="entry name" value="SIS_PGI_2"/>
    <property type="match status" value="1"/>
</dbReference>
<feature type="compositionally biased region" description="Low complexity" evidence="9">
    <location>
        <begin position="57"/>
        <end position="68"/>
    </location>
</feature>
<dbReference type="GO" id="GO:0004347">
    <property type="term" value="F:glucose-6-phosphate isomerase activity"/>
    <property type="evidence" value="ECO:0007669"/>
    <property type="project" value="UniProtKB-EC"/>
</dbReference>
<evidence type="ECO:0000256" key="6">
    <source>
        <dbReference type="ARBA" id="ARBA00023235"/>
    </source>
</evidence>
<dbReference type="GO" id="GO:0006096">
    <property type="term" value="P:glycolytic process"/>
    <property type="evidence" value="ECO:0007669"/>
    <property type="project" value="UniProtKB-KW"/>
</dbReference>
<evidence type="ECO:0000256" key="4">
    <source>
        <dbReference type="ARBA" id="ARBA00022432"/>
    </source>
</evidence>
<dbReference type="CDD" id="cd05015">
    <property type="entry name" value="SIS_PGI_1"/>
    <property type="match status" value="1"/>
</dbReference>
<dbReference type="FunFam" id="3.40.50.10490:FF:000023">
    <property type="entry name" value="Glucose-6-phosphate isomerase"/>
    <property type="match status" value="1"/>
</dbReference>
<dbReference type="Pfam" id="PF00342">
    <property type="entry name" value="PGI"/>
    <property type="match status" value="2"/>
</dbReference>
<dbReference type="PRINTS" id="PR00662">
    <property type="entry name" value="G6PISOMERASE"/>
</dbReference>
<feature type="region of interest" description="Disordered" evidence="9">
    <location>
        <begin position="114"/>
        <end position="133"/>
    </location>
</feature>
<evidence type="ECO:0000313" key="10">
    <source>
        <dbReference type="EMBL" id="KAJ6730290.1"/>
    </source>
</evidence>
<dbReference type="PROSITE" id="PS51463">
    <property type="entry name" value="P_GLUCOSE_ISOMERASE_3"/>
    <property type="match status" value="1"/>
</dbReference>
<comment type="similarity">
    <text evidence="2 8">Belongs to the GPI family.</text>
</comment>